<accession>A0A5B7H6M7</accession>
<organism evidence="1 2">
    <name type="scientific">Portunus trituberculatus</name>
    <name type="common">Swimming crab</name>
    <name type="synonym">Neptunus trituberculatus</name>
    <dbReference type="NCBI Taxonomy" id="210409"/>
    <lineage>
        <taxon>Eukaryota</taxon>
        <taxon>Metazoa</taxon>
        <taxon>Ecdysozoa</taxon>
        <taxon>Arthropoda</taxon>
        <taxon>Crustacea</taxon>
        <taxon>Multicrustacea</taxon>
        <taxon>Malacostraca</taxon>
        <taxon>Eumalacostraca</taxon>
        <taxon>Eucarida</taxon>
        <taxon>Decapoda</taxon>
        <taxon>Pleocyemata</taxon>
        <taxon>Brachyura</taxon>
        <taxon>Eubrachyura</taxon>
        <taxon>Portunoidea</taxon>
        <taxon>Portunidae</taxon>
        <taxon>Portuninae</taxon>
        <taxon>Portunus</taxon>
    </lineage>
</organism>
<dbReference type="AlphaFoldDB" id="A0A5B7H6M7"/>
<evidence type="ECO:0000313" key="2">
    <source>
        <dbReference type="Proteomes" id="UP000324222"/>
    </source>
</evidence>
<name>A0A5B7H6M7_PORTR</name>
<sequence length="148" mass="16176">MALCCTSQNLVKAGPAGHFPLSQPRLSLPPCLSSRPASQPIPILTSPVLPISRFSSPPTPPLQLASPLKPPPPPPLPCLFLSSPCPPQRCAREVGLPETLIIHRWCRAATLHQCSPRTSTVETLHGPIEPIEYRPWMGERGEVREGFW</sequence>
<evidence type="ECO:0000313" key="1">
    <source>
        <dbReference type="EMBL" id="MPC65459.1"/>
    </source>
</evidence>
<keyword evidence="2" id="KW-1185">Reference proteome</keyword>
<protein>
    <submittedName>
        <fullName evidence="1">Uncharacterized protein</fullName>
    </submittedName>
</protein>
<reference evidence="1 2" key="1">
    <citation type="submission" date="2019-05" db="EMBL/GenBank/DDBJ databases">
        <title>Another draft genome of Portunus trituberculatus and its Hox gene families provides insights of decapod evolution.</title>
        <authorList>
            <person name="Jeong J.-H."/>
            <person name="Song I."/>
            <person name="Kim S."/>
            <person name="Choi T."/>
            <person name="Kim D."/>
            <person name="Ryu S."/>
            <person name="Kim W."/>
        </authorList>
    </citation>
    <scope>NUCLEOTIDE SEQUENCE [LARGE SCALE GENOMIC DNA]</scope>
    <source>
        <tissue evidence="1">Muscle</tissue>
    </source>
</reference>
<proteinExistence type="predicted"/>
<comment type="caution">
    <text evidence="1">The sequence shown here is derived from an EMBL/GenBank/DDBJ whole genome shotgun (WGS) entry which is preliminary data.</text>
</comment>
<dbReference type="Proteomes" id="UP000324222">
    <property type="component" value="Unassembled WGS sequence"/>
</dbReference>
<dbReference type="EMBL" id="VSRR010023398">
    <property type="protein sequence ID" value="MPC65459.1"/>
    <property type="molecule type" value="Genomic_DNA"/>
</dbReference>
<gene>
    <name evidence="1" type="ORF">E2C01_059593</name>
</gene>